<reference evidence="2" key="1">
    <citation type="submission" date="2021-01" db="EMBL/GenBank/DDBJ databases">
        <authorList>
            <person name="Corre E."/>
            <person name="Pelletier E."/>
            <person name="Niang G."/>
            <person name="Scheremetjew M."/>
            <person name="Finn R."/>
            <person name="Kale V."/>
            <person name="Holt S."/>
            <person name="Cochrane G."/>
            <person name="Meng A."/>
            <person name="Brown T."/>
            <person name="Cohen L."/>
        </authorList>
    </citation>
    <scope>NUCLEOTIDE SEQUENCE</scope>
    <source>
        <strain evidence="2">CCMP441</strain>
    </source>
</reference>
<feature type="transmembrane region" description="Helical" evidence="1">
    <location>
        <begin position="266"/>
        <end position="284"/>
    </location>
</feature>
<protein>
    <submittedName>
        <fullName evidence="2">Uncharacterized protein</fullName>
    </submittedName>
</protein>
<dbReference type="InterPro" id="IPR010699">
    <property type="entry name" value="DUF1275"/>
</dbReference>
<name>A0A7S0U8H4_HEMAN</name>
<dbReference type="AlphaFoldDB" id="A0A7S0U8H4"/>
<feature type="transmembrane region" description="Helical" evidence="1">
    <location>
        <begin position="79"/>
        <end position="99"/>
    </location>
</feature>
<feature type="transmembrane region" description="Helical" evidence="1">
    <location>
        <begin position="178"/>
        <end position="195"/>
    </location>
</feature>
<keyword evidence="1" id="KW-1133">Transmembrane helix</keyword>
<accession>A0A7S0U8H4</accession>
<gene>
    <name evidence="2" type="ORF">HAND1043_LOCUS21950</name>
</gene>
<keyword evidence="1" id="KW-0472">Membrane</keyword>
<feature type="transmembrane region" description="Helical" evidence="1">
    <location>
        <begin position="231"/>
        <end position="254"/>
    </location>
</feature>
<keyword evidence="1" id="KW-0812">Transmembrane</keyword>
<proteinExistence type="predicted"/>
<evidence type="ECO:0000313" key="2">
    <source>
        <dbReference type="EMBL" id="CAD8755442.1"/>
    </source>
</evidence>
<sequence>MGVLAGSAALAVLIEQVRRGKDQGWLWRRLVPAALGLLWVRYLHVLANRQKRLAASGEDTSSGNGTVGRTVIGQGGFRFLLAFVAGWYDVVCFKQYKMYANMMTGNSLNMCMAIGNGQYGDASLLAAAIALFNSGFTGFEYFDRAVGSNGSCTAVAPVILGLFAMADKLRREQPQSRWHVLYLAVAGGIVNAVSASRAKIVTNMMTGHYQKLCGDVTDLLSKGTLGADQTASVFASLRAVFTFLSAVAIGAAAWKVDHPYPAISRHRFTVIGAIYAAVLVLHELPVDLARRKKRVEQGSGGAEPVILNPGRMTGQTYTL</sequence>
<dbReference type="Pfam" id="PF06912">
    <property type="entry name" value="DUF1275"/>
    <property type="match status" value="1"/>
</dbReference>
<feature type="transmembrane region" description="Helical" evidence="1">
    <location>
        <begin position="146"/>
        <end position="166"/>
    </location>
</feature>
<dbReference type="EMBL" id="HBFK01036282">
    <property type="protein sequence ID" value="CAD8755442.1"/>
    <property type="molecule type" value="Transcribed_RNA"/>
</dbReference>
<evidence type="ECO:0000256" key="1">
    <source>
        <dbReference type="SAM" id="Phobius"/>
    </source>
</evidence>
<organism evidence="2">
    <name type="scientific">Hemiselmis andersenii</name>
    <name type="common">Cryptophyte alga</name>
    <dbReference type="NCBI Taxonomy" id="464988"/>
    <lineage>
        <taxon>Eukaryota</taxon>
        <taxon>Cryptophyceae</taxon>
        <taxon>Cryptomonadales</taxon>
        <taxon>Hemiselmidaceae</taxon>
        <taxon>Hemiselmis</taxon>
    </lineage>
</organism>